<dbReference type="Proteomes" id="UP000184295">
    <property type="component" value="Unassembled WGS sequence"/>
</dbReference>
<dbReference type="SUPFAM" id="SSF56719">
    <property type="entry name" value="Type II DNA topoisomerase"/>
    <property type="match status" value="1"/>
</dbReference>
<dbReference type="InterPro" id="IPR006691">
    <property type="entry name" value="GyrA/parC_rep"/>
</dbReference>
<dbReference type="Gene3D" id="3.90.199.10">
    <property type="entry name" value="Topoisomerase II, domain 5"/>
    <property type="match status" value="1"/>
</dbReference>
<dbReference type="EC" id="5.6.2.2" evidence="3"/>
<dbReference type="InterPro" id="IPR013758">
    <property type="entry name" value="Topo_IIA_A/C_ab"/>
</dbReference>
<comment type="catalytic activity">
    <reaction evidence="1 8">
        <text>ATP-dependent breakage, passage and rejoining of double-stranded DNA.</text>
        <dbReference type="EC" id="5.6.2.2"/>
    </reaction>
</comment>
<comment type="subunit">
    <text evidence="7">Heterotetramer composed of ParC and ParE.</text>
</comment>
<dbReference type="CDD" id="cd00187">
    <property type="entry name" value="TOP4c"/>
    <property type="match status" value="1"/>
</dbReference>
<evidence type="ECO:0000256" key="8">
    <source>
        <dbReference type="PROSITE-ProRule" id="PRU01384"/>
    </source>
</evidence>
<comment type="similarity">
    <text evidence="2">Belongs to the type II topoisomerase GyrA/ParC subunit family.</text>
</comment>
<evidence type="ECO:0000256" key="2">
    <source>
        <dbReference type="ARBA" id="ARBA00008263"/>
    </source>
</evidence>
<dbReference type="EMBL" id="FQUL01000045">
    <property type="protein sequence ID" value="SHE96967.1"/>
    <property type="molecule type" value="Genomic_DNA"/>
</dbReference>
<dbReference type="PANTHER" id="PTHR43493:SF5">
    <property type="entry name" value="DNA GYRASE SUBUNIT A, CHLOROPLASTIC_MITOCHONDRIAL"/>
    <property type="match status" value="1"/>
</dbReference>
<keyword evidence="12" id="KW-1185">Reference proteome</keyword>
<evidence type="ECO:0000256" key="4">
    <source>
        <dbReference type="ARBA" id="ARBA00023029"/>
    </source>
</evidence>
<gene>
    <name evidence="11" type="ORF">SAMN02745225_02141</name>
</gene>
<evidence type="ECO:0000256" key="1">
    <source>
        <dbReference type="ARBA" id="ARBA00000185"/>
    </source>
</evidence>
<dbReference type="NCBIfam" id="NF004044">
    <property type="entry name" value="PRK05561.1"/>
    <property type="match status" value="1"/>
</dbReference>
<dbReference type="GO" id="GO:0005524">
    <property type="term" value="F:ATP binding"/>
    <property type="evidence" value="ECO:0007669"/>
    <property type="project" value="InterPro"/>
</dbReference>
<dbReference type="FunFam" id="3.30.1360.40:FF:000002">
    <property type="entry name" value="DNA gyrase subunit A"/>
    <property type="match status" value="1"/>
</dbReference>
<keyword evidence="9" id="KW-0175">Coiled coil</keyword>
<feature type="domain" description="Topo IIA-type catalytic" evidence="10">
    <location>
        <begin position="45"/>
        <end position="511"/>
    </location>
</feature>
<dbReference type="InterPro" id="IPR035516">
    <property type="entry name" value="Gyrase/topoIV_suA_C"/>
</dbReference>
<dbReference type="GO" id="GO:0034335">
    <property type="term" value="F:DNA negative supercoiling activity"/>
    <property type="evidence" value="ECO:0007669"/>
    <property type="project" value="UniProtKB-ARBA"/>
</dbReference>
<keyword evidence="6 8" id="KW-0413">Isomerase</keyword>
<dbReference type="InterPro" id="IPR013760">
    <property type="entry name" value="Topo_IIA-like_dom_sf"/>
</dbReference>
<evidence type="ECO:0000256" key="7">
    <source>
        <dbReference type="ARBA" id="ARBA00063644"/>
    </source>
</evidence>
<feature type="coiled-coil region" evidence="9">
    <location>
        <begin position="449"/>
        <end position="476"/>
    </location>
</feature>
<reference evidence="12" key="1">
    <citation type="submission" date="2016-11" db="EMBL/GenBank/DDBJ databases">
        <authorList>
            <person name="Varghese N."/>
            <person name="Submissions S."/>
        </authorList>
    </citation>
    <scope>NUCLEOTIDE SEQUENCE [LARGE SCALE GENOMIC DNA]</scope>
    <source>
        <strain evidence="12">DSM 19514</strain>
    </source>
</reference>
<dbReference type="Pfam" id="PF03989">
    <property type="entry name" value="DNA_gyraseA_C"/>
    <property type="match status" value="6"/>
</dbReference>
<accession>A0A1M4XTR4</accession>
<proteinExistence type="inferred from homology"/>
<dbReference type="Pfam" id="PF00521">
    <property type="entry name" value="DNA_topoisoIV"/>
    <property type="match status" value="1"/>
</dbReference>
<dbReference type="InterPro" id="IPR050220">
    <property type="entry name" value="Type_II_DNA_Topoisomerases"/>
</dbReference>
<dbReference type="SUPFAM" id="SSF101904">
    <property type="entry name" value="GyrA/ParC C-terminal domain-like"/>
    <property type="match status" value="1"/>
</dbReference>
<dbReference type="NCBIfam" id="NF004043">
    <property type="entry name" value="PRK05560.1"/>
    <property type="match status" value="1"/>
</dbReference>
<evidence type="ECO:0000256" key="6">
    <source>
        <dbReference type="ARBA" id="ARBA00023235"/>
    </source>
</evidence>
<dbReference type="RefSeq" id="WP_245790453.1">
    <property type="nucleotide sequence ID" value="NZ_FQUL01000045.1"/>
</dbReference>
<keyword evidence="5 8" id="KW-0238">DNA-binding</keyword>
<dbReference type="STRING" id="1121881.SAMN02745225_02141"/>
<dbReference type="PROSITE" id="PS52040">
    <property type="entry name" value="TOPO_IIA"/>
    <property type="match status" value="1"/>
</dbReference>
<dbReference type="Gene3D" id="3.30.1360.40">
    <property type="match status" value="1"/>
</dbReference>
<sequence length="822" mass="90932">MSPSNRDTDGGSTSIAEAIEPIELQEEMERSFLEYSMSVIISRALPDVRDGLKPVHRRILYSMYAEGHRPDRSYVKCAKVVGEVMGKFHPHGDSAIYDALARMVQDFSLRHPLISGHGNFGSPDPAMGPSAPRYTECKLAPISMELMAGLDEQTVDFEPNYDGTETQPTVLPARFPNLLVNGSQGIAVGMATQIPPHNLEEVIDATIYLLENPEATTSDLMMFVKGPDFPTGAYVLGRSGIRDIYETGRGSIKLRAVAEIVENKGSNAQIIVTEIPYQTSVEQISAKIGALVDAKVLDGIADVTDSTAQRGTRIVVDLKRDANPKVVLNNLYKHTPMQTSFSANMLALVDNVPRTLSLRSMLSHYIDHQVEVVTRRSQYRLRKARERAHIVEGLLRCIDILDQVIEAIRSSVDRGEARSKLMNEPFEFSEIQANHILDLTLGRLTRIGREELESEMRKLIETIAELEEILGSSEKLREVIKTELTEIRDKYKNPRRTQIISDPGNLEDEDLISDEPIVVMVTKSGYIKSLSDAAFKTQGRGGRGVVGAKMKEEDLVNHIIHTTTHSYLLVFSSRGRVYRIKGYEVPRFERSARGTAIVNLLPFDGEESVAAILDTMSFPEASELVFVTANGQVKKTPLMEYDRSRRDGLIAIDLREGDKLVKVFVATDNDDAILFSRNGQAIRFPLVEVRSTGRATSGVKGMKLREGDRVVSGEKADFSRETLVVTDKGYGKRIQTRLFPRQQRGGQGVRSIKVSPDRGYVVEALFVSEEDEVLVVSSSGVTIRTAAGQIASQGRDALGVKIIQLDKDQTVTSVGLVPVSSD</sequence>
<evidence type="ECO:0000313" key="12">
    <source>
        <dbReference type="Proteomes" id="UP000184295"/>
    </source>
</evidence>
<evidence type="ECO:0000313" key="11">
    <source>
        <dbReference type="EMBL" id="SHE96967.1"/>
    </source>
</evidence>
<organism evidence="11 12">
    <name type="scientific">Ferrithrix thermotolerans DSM 19514</name>
    <dbReference type="NCBI Taxonomy" id="1121881"/>
    <lineage>
        <taxon>Bacteria</taxon>
        <taxon>Bacillati</taxon>
        <taxon>Actinomycetota</taxon>
        <taxon>Acidimicrobiia</taxon>
        <taxon>Acidimicrobiales</taxon>
        <taxon>Acidimicrobiaceae</taxon>
        <taxon>Ferrithrix</taxon>
    </lineage>
</organism>
<dbReference type="GO" id="GO:0003677">
    <property type="term" value="F:DNA binding"/>
    <property type="evidence" value="ECO:0007669"/>
    <property type="project" value="UniProtKB-UniRule"/>
</dbReference>
<dbReference type="Gene3D" id="1.10.268.10">
    <property type="entry name" value="Topoisomerase, domain 3"/>
    <property type="match status" value="1"/>
</dbReference>
<evidence type="ECO:0000256" key="3">
    <source>
        <dbReference type="ARBA" id="ARBA00012895"/>
    </source>
</evidence>
<dbReference type="InterPro" id="IPR013757">
    <property type="entry name" value="Topo_IIA_A_a_sf"/>
</dbReference>
<keyword evidence="4 8" id="KW-0799">Topoisomerase</keyword>
<dbReference type="GO" id="GO:0005737">
    <property type="term" value="C:cytoplasm"/>
    <property type="evidence" value="ECO:0007669"/>
    <property type="project" value="TreeGrafter"/>
</dbReference>
<dbReference type="PANTHER" id="PTHR43493">
    <property type="entry name" value="DNA GYRASE/TOPOISOMERASE SUBUNIT A"/>
    <property type="match status" value="1"/>
</dbReference>
<dbReference type="Gene3D" id="2.120.10.90">
    <property type="entry name" value="DNA gyrase/topoisomerase IV, subunit A, C-terminal"/>
    <property type="match status" value="1"/>
</dbReference>
<evidence type="ECO:0000256" key="9">
    <source>
        <dbReference type="SAM" id="Coils"/>
    </source>
</evidence>
<evidence type="ECO:0000256" key="5">
    <source>
        <dbReference type="ARBA" id="ARBA00023125"/>
    </source>
</evidence>
<dbReference type="InterPro" id="IPR002205">
    <property type="entry name" value="Topo_IIA_dom_A"/>
</dbReference>
<dbReference type="GO" id="GO:0009330">
    <property type="term" value="C:DNA topoisomerase type II (double strand cut, ATP-hydrolyzing) complex"/>
    <property type="evidence" value="ECO:0007669"/>
    <property type="project" value="TreeGrafter"/>
</dbReference>
<dbReference type="NCBIfam" id="TIGR01063">
    <property type="entry name" value="gyrA"/>
    <property type="match status" value="1"/>
</dbReference>
<dbReference type="AlphaFoldDB" id="A0A1M4XTR4"/>
<evidence type="ECO:0000259" key="10">
    <source>
        <dbReference type="PROSITE" id="PS52040"/>
    </source>
</evidence>
<dbReference type="FunFam" id="2.120.10.90:FF:000005">
    <property type="entry name" value="DNA topoisomerase 4 subunit A"/>
    <property type="match status" value="1"/>
</dbReference>
<dbReference type="GO" id="GO:0006265">
    <property type="term" value="P:DNA topological change"/>
    <property type="evidence" value="ECO:0007669"/>
    <property type="project" value="UniProtKB-UniRule"/>
</dbReference>
<dbReference type="SMART" id="SM00434">
    <property type="entry name" value="TOP4c"/>
    <property type="match status" value="1"/>
</dbReference>
<protein>
    <recommendedName>
        <fullName evidence="3">DNA topoisomerase (ATP-hydrolyzing)</fullName>
        <ecNumber evidence="3">5.6.2.2</ecNumber>
    </recommendedName>
</protein>
<name>A0A1M4XTR4_9ACTN</name>
<feature type="active site" description="O-(5'-phospho-DNA)-tyrosine intermediate" evidence="8">
    <location>
        <position position="134"/>
    </location>
</feature>
<dbReference type="FunFam" id="1.10.268.10:FF:000001">
    <property type="entry name" value="DNA gyrase subunit A"/>
    <property type="match status" value="1"/>
</dbReference>